<reference evidence="4 5" key="1">
    <citation type="journal article" date="2019" name="Int. J. Syst. Evol. Microbiol.">
        <title>The Global Catalogue of Microorganisms (GCM) 10K type strain sequencing project: providing services to taxonomists for standard genome sequencing and annotation.</title>
        <authorList>
            <consortium name="The Broad Institute Genomics Platform"/>
            <consortium name="The Broad Institute Genome Sequencing Center for Infectious Disease"/>
            <person name="Wu L."/>
            <person name="Ma J."/>
        </authorList>
    </citation>
    <scope>NUCLEOTIDE SEQUENCE [LARGE SCALE GENOMIC DNA]</scope>
    <source>
        <strain evidence="4 5">JCM 3380</strain>
    </source>
</reference>
<dbReference type="Gene3D" id="1.10.10.2840">
    <property type="entry name" value="PucR C-terminal helix-turn-helix domain"/>
    <property type="match status" value="1"/>
</dbReference>
<protein>
    <submittedName>
        <fullName evidence="4">Helix-turn-helix domain-containing protein</fullName>
    </submittedName>
</protein>
<feature type="compositionally biased region" description="Basic and acidic residues" evidence="1">
    <location>
        <begin position="387"/>
        <end position="405"/>
    </location>
</feature>
<proteinExistence type="predicted"/>
<comment type="caution">
    <text evidence="4">The sequence shown here is derived from an EMBL/GenBank/DDBJ whole genome shotgun (WGS) entry which is preliminary data.</text>
</comment>
<evidence type="ECO:0000259" key="2">
    <source>
        <dbReference type="Pfam" id="PF13556"/>
    </source>
</evidence>
<evidence type="ECO:0000313" key="5">
    <source>
        <dbReference type="Proteomes" id="UP001500416"/>
    </source>
</evidence>
<dbReference type="Pfam" id="PF13556">
    <property type="entry name" value="HTH_30"/>
    <property type="match status" value="1"/>
</dbReference>
<dbReference type="PANTHER" id="PTHR33744:SF1">
    <property type="entry name" value="DNA-BINDING TRANSCRIPTIONAL ACTIVATOR ADER"/>
    <property type="match status" value="1"/>
</dbReference>
<dbReference type="InterPro" id="IPR051448">
    <property type="entry name" value="CdaR-like_regulators"/>
</dbReference>
<dbReference type="EMBL" id="BAAABU010000027">
    <property type="protein sequence ID" value="GAA0258676.1"/>
    <property type="molecule type" value="Genomic_DNA"/>
</dbReference>
<dbReference type="RefSeq" id="WP_343939047.1">
    <property type="nucleotide sequence ID" value="NZ_BAAABU010000027.1"/>
</dbReference>
<dbReference type="InterPro" id="IPR025736">
    <property type="entry name" value="PucR_C-HTH_dom"/>
</dbReference>
<sequence>MTRHNLTINGRPVHARLTPHRVIARELVTRFTAEIPLYAALPREELDGDITRITAANLRIVARMLRTGEVPGVDDLGELAESAAVRAAEGVPLGAVLAAYSMGLRVMWHAVLADAGPDDLADALAATDLVLRYQEVAVSVVATAYAEERQTIVGHEREARRELLSALLEGRPTATRVGPSHVVVVFAFAAHPDEATPGTGAQIAARRKVRRVQAELDPVGPNSVDPRGGVAVLPPEADVTGVVRRLQSVVGVTAAWERAATAELPAAHQRAREVLDVVLRLGRPPGLYRLADVLLEYQLGRQTPATAGLAALLDPLGDNPDLLPTLELYLAEGLNRRRTAALLHVHPNTVDYRLRRIVALTGLDPGNPADLQHIGAALAARRVRAAAPEERDPGGTWVKPEHTGR</sequence>
<name>A0ABN0UQV9_9PSEU</name>
<dbReference type="InterPro" id="IPR042070">
    <property type="entry name" value="PucR_C-HTH_sf"/>
</dbReference>
<keyword evidence="5" id="KW-1185">Reference proteome</keyword>
<dbReference type="InterPro" id="IPR025751">
    <property type="entry name" value="RsbRD_N_dom"/>
</dbReference>
<dbReference type="Pfam" id="PF14361">
    <property type="entry name" value="RsbRD_N"/>
    <property type="match status" value="1"/>
</dbReference>
<evidence type="ECO:0000256" key="1">
    <source>
        <dbReference type="SAM" id="MobiDB-lite"/>
    </source>
</evidence>
<organism evidence="4 5">
    <name type="scientific">Saccharothrix mutabilis subsp. mutabilis</name>
    <dbReference type="NCBI Taxonomy" id="66855"/>
    <lineage>
        <taxon>Bacteria</taxon>
        <taxon>Bacillati</taxon>
        <taxon>Actinomycetota</taxon>
        <taxon>Actinomycetes</taxon>
        <taxon>Pseudonocardiales</taxon>
        <taxon>Pseudonocardiaceae</taxon>
        <taxon>Saccharothrix</taxon>
    </lineage>
</organism>
<feature type="domain" description="PucR C-terminal helix-turn-helix" evidence="2">
    <location>
        <begin position="322"/>
        <end position="380"/>
    </location>
</feature>
<accession>A0ABN0UQV9</accession>
<feature type="domain" description="RsbT co-antagonist protein RsbRD N-terminal" evidence="3">
    <location>
        <begin position="23"/>
        <end position="160"/>
    </location>
</feature>
<gene>
    <name evidence="4" type="ORF">GCM10010492_69570</name>
</gene>
<feature type="region of interest" description="Disordered" evidence="1">
    <location>
        <begin position="386"/>
        <end position="405"/>
    </location>
</feature>
<dbReference type="Proteomes" id="UP001500416">
    <property type="component" value="Unassembled WGS sequence"/>
</dbReference>
<evidence type="ECO:0000313" key="4">
    <source>
        <dbReference type="EMBL" id="GAA0258676.1"/>
    </source>
</evidence>
<evidence type="ECO:0000259" key="3">
    <source>
        <dbReference type="Pfam" id="PF14361"/>
    </source>
</evidence>
<dbReference type="PANTHER" id="PTHR33744">
    <property type="entry name" value="CARBOHYDRATE DIACID REGULATOR"/>
    <property type="match status" value="1"/>
</dbReference>